<gene>
    <name evidence="2" type="ORF">HYDPIDRAFT_167342</name>
</gene>
<proteinExistence type="predicted"/>
<feature type="transmembrane region" description="Helical" evidence="1">
    <location>
        <begin position="313"/>
        <end position="330"/>
    </location>
</feature>
<evidence type="ECO:0000313" key="2">
    <source>
        <dbReference type="EMBL" id="KIJ65018.1"/>
    </source>
</evidence>
<feature type="transmembrane region" description="Helical" evidence="1">
    <location>
        <begin position="87"/>
        <end position="106"/>
    </location>
</feature>
<accession>A0A0C9WAJ9</accession>
<dbReference type="AlphaFoldDB" id="A0A0C9WAJ9"/>
<dbReference type="SUPFAM" id="SSF56317">
    <property type="entry name" value="Carbon-nitrogen hydrolase"/>
    <property type="match status" value="1"/>
</dbReference>
<reference evidence="2 3" key="1">
    <citation type="submission" date="2014-04" db="EMBL/GenBank/DDBJ databases">
        <title>Evolutionary Origins and Diversification of the Mycorrhizal Mutualists.</title>
        <authorList>
            <consortium name="DOE Joint Genome Institute"/>
            <consortium name="Mycorrhizal Genomics Consortium"/>
            <person name="Kohler A."/>
            <person name="Kuo A."/>
            <person name="Nagy L.G."/>
            <person name="Floudas D."/>
            <person name="Copeland A."/>
            <person name="Barry K.W."/>
            <person name="Cichocki N."/>
            <person name="Veneault-Fourrey C."/>
            <person name="LaButti K."/>
            <person name="Lindquist E.A."/>
            <person name="Lipzen A."/>
            <person name="Lundell T."/>
            <person name="Morin E."/>
            <person name="Murat C."/>
            <person name="Riley R."/>
            <person name="Ohm R."/>
            <person name="Sun H."/>
            <person name="Tunlid A."/>
            <person name="Henrissat B."/>
            <person name="Grigoriev I.V."/>
            <person name="Hibbett D.S."/>
            <person name="Martin F."/>
        </authorList>
    </citation>
    <scope>NUCLEOTIDE SEQUENCE [LARGE SCALE GENOMIC DNA]</scope>
    <source>
        <strain evidence="2 3">MD-312</strain>
    </source>
</reference>
<organism evidence="2 3">
    <name type="scientific">Hydnomerulius pinastri MD-312</name>
    <dbReference type="NCBI Taxonomy" id="994086"/>
    <lineage>
        <taxon>Eukaryota</taxon>
        <taxon>Fungi</taxon>
        <taxon>Dikarya</taxon>
        <taxon>Basidiomycota</taxon>
        <taxon>Agaricomycotina</taxon>
        <taxon>Agaricomycetes</taxon>
        <taxon>Agaricomycetidae</taxon>
        <taxon>Boletales</taxon>
        <taxon>Boletales incertae sedis</taxon>
        <taxon>Leucogyrophana</taxon>
    </lineage>
</organism>
<evidence type="ECO:0008006" key="4">
    <source>
        <dbReference type="Google" id="ProtNLM"/>
    </source>
</evidence>
<dbReference type="Proteomes" id="UP000053820">
    <property type="component" value="Unassembled WGS sequence"/>
</dbReference>
<feature type="transmembrane region" description="Helical" evidence="1">
    <location>
        <begin position="220"/>
        <end position="240"/>
    </location>
</feature>
<feature type="transmembrane region" description="Helical" evidence="1">
    <location>
        <begin position="188"/>
        <end position="208"/>
    </location>
</feature>
<dbReference type="InterPro" id="IPR036526">
    <property type="entry name" value="C-N_Hydrolase_sf"/>
</dbReference>
<keyword evidence="1" id="KW-0472">Membrane</keyword>
<keyword evidence="1" id="KW-1133">Transmembrane helix</keyword>
<protein>
    <recommendedName>
        <fullName evidence="4">CN hydrolase domain-containing protein</fullName>
    </recommendedName>
</protein>
<dbReference type="HOGENOM" id="CLU_032069_0_0_1"/>
<feature type="transmembrane region" description="Helical" evidence="1">
    <location>
        <begin position="118"/>
        <end position="138"/>
    </location>
</feature>
<feature type="transmembrane region" description="Helical" evidence="1">
    <location>
        <begin position="608"/>
        <end position="629"/>
    </location>
</feature>
<evidence type="ECO:0000313" key="3">
    <source>
        <dbReference type="Proteomes" id="UP000053820"/>
    </source>
</evidence>
<feature type="transmembrane region" description="Helical" evidence="1">
    <location>
        <begin position="158"/>
        <end position="176"/>
    </location>
</feature>
<dbReference type="EMBL" id="KN839844">
    <property type="protein sequence ID" value="KIJ65018.1"/>
    <property type="molecule type" value="Genomic_DNA"/>
</dbReference>
<dbReference type="OrthoDB" id="2626014at2759"/>
<keyword evidence="3" id="KW-1185">Reference proteome</keyword>
<keyword evidence="1" id="KW-0812">Transmembrane</keyword>
<feature type="transmembrane region" description="Helical" evidence="1">
    <location>
        <begin position="272"/>
        <end position="292"/>
    </location>
</feature>
<sequence>MINMILAQSVVKTIFPHLCGIGALAIGPTTTCHLGLQDTYSVGHSCKVRFRCRWTLTTGSYYESRVTVGPRVGWAQRLASKLIADTGITLALTTIMAGSLQAFILTEHPTPFFATAEFGLSCLALGPSPRFIPLVLLLSVLRIHGQRIAFRHTRGRELLFSWICITAGSSLAHWASAANALSSPAQSLTAIALLSAVTYLHAVLALYLDIRTKGRVATDWAQLTLFPALWATVWSVASHVSPVGRLLNWSPVSGSHSYNWIVPYVGPTGIDWIVAAWAVVCSEVAALWLMGFEEYEPLGVHGNGKFLSRRSKGLLVLGSLLLALTLPSFASNNLPVRADIPADATALKVGCALPHPLDGSHPTLDDFIDETKRMTAAKIILWPESAVIFNSVKEREAAFAKVRGKSAGSFVGVAFEEYVVDDPAHPSSSRTRNGLALIHMSQKPGDEVIQYYKRNLVPLTESFSKIPSIDPPEINRLLLTHPNGITAPDWAPAPNFTRPIPITSSVCLDFASPSAFTSLDSRPALILAPARTWDTTVGLAMWEQAKTRADELGSMVLWCDGGVTGVSGVGGGGIHEIMQVGGGSWMRTIGVPYPFNESRTLYARTGDFTVLVFLVALMGGGIAGNYLLVEASHGAVATLTGGRFALRRIPFIRRMIAPAPAEADLLGAEEVGEQQNLLG</sequence>
<evidence type="ECO:0000256" key="1">
    <source>
        <dbReference type="SAM" id="Phobius"/>
    </source>
</evidence>
<name>A0A0C9WAJ9_9AGAM</name>